<keyword evidence="2" id="KW-1185">Reference proteome</keyword>
<organism evidence="1 2">
    <name type="scientific">Violaceomyces palustris</name>
    <dbReference type="NCBI Taxonomy" id="1673888"/>
    <lineage>
        <taxon>Eukaryota</taxon>
        <taxon>Fungi</taxon>
        <taxon>Dikarya</taxon>
        <taxon>Basidiomycota</taxon>
        <taxon>Ustilaginomycotina</taxon>
        <taxon>Ustilaginomycetes</taxon>
        <taxon>Violaceomycetales</taxon>
        <taxon>Violaceomycetaceae</taxon>
        <taxon>Violaceomyces</taxon>
    </lineage>
</organism>
<protein>
    <submittedName>
        <fullName evidence="1">BSP-domain-containing protein</fullName>
    </submittedName>
</protein>
<accession>A0ACD0P8B1</accession>
<reference evidence="1 2" key="1">
    <citation type="journal article" date="2018" name="Mol. Biol. Evol.">
        <title>Broad Genomic Sampling Reveals a Smut Pathogenic Ancestry of the Fungal Clade Ustilaginomycotina.</title>
        <authorList>
            <person name="Kijpornyongpan T."/>
            <person name="Mondo S.J."/>
            <person name="Barry K."/>
            <person name="Sandor L."/>
            <person name="Lee J."/>
            <person name="Lipzen A."/>
            <person name="Pangilinan J."/>
            <person name="LaButti K."/>
            <person name="Hainaut M."/>
            <person name="Henrissat B."/>
            <person name="Grigoriev I.V."/>
            <person name="Spatafora J.W."/>
            <person name="Aime M.C."/>
        </authorList>
    </citation>
    <scope>NUCLEOTIDE SEQUENCE [LARGE SCALE GENOMIC DNA]</scope>
    <source>
        <strain evidence="1 2">SA 807</strain>
    </source>
</reference>
<dbReference type="EMBL" id="KZ819689">
    <property type="protein sequence ID" value="PWN54284.1"/>
    <property type="molecule type" value="Genomic_DNA"/>
</dbReference>
<proteinExistence type="predicted"/>
<sequence length="220" mass="24083">MNNPGKASELKKANRKKKKLAKKSKRSDTNKNNAKPQPQDKIELPTSPVNHTIPLHLRLSDLSHAGVKAFLNTVFRSSDIPQTLDQCLKNVRKLLYPPELADALAGAEIREKEVRSITLVIRDMEGVAYTTGNQLDDAHKEIHLSANYILSSGEPPTPDDAIKHAKDEVIGVIVHEMVHTVQHDGKGTAPGGFIEGAADWVRALACGPAAHWDIYAIGKK</sequence>
<evidence type="ECO:0000313" key="2">
    <source>
        <dbReference type="Proteomes" id="UP000245626"/>
    </source>
</evidence>
<gene>
    <name evidence="1" type="ORF">IE53DRAFT_308666</name>
</gene>
<name>A0ACD0P8B1_9BASI</name>
<dbReference type="Proteomes" id="UP000245626">
    <property type="component" value="Unassembled WGS sequence"/>
</dbReference>
<evidence type="ECO:0000313" key="1">
    <source>
        <dbReference type="EMBL" id="PWN54284.1"/>
    </source>
</evidence>